<dbReference type="Pfam" id="PF05157">
    <property type="entry name" value="MshEN"/>
    <property type="match status" value="1"/>
</dbReference>
<evidence type="ECO:0000313" key="4">
    <source>
        <dbReference type="Proteomes" id="UP001319827"/>
    </source>
</evidence>
<evidence type="ECO:0000313" key="3">
    <source>
        <dbReference type="EMBL" id="BCR05856.1"/>
    </source>
</evidence>
<feature type="region of interest" description="Disordered" evidence="1">
    <location>
        <begin position="149"/>
        <end position="178"/>
    </location>
</feature>
<organism evidence="3 4">
    <name type="scientific">Desulfuromonas versatilis</name>
    <dbReference type="NCBI Taxonomy" id="2802975"/>
    <lineage>
        <taxon>Bacteria</taxon>
        <taxon>Pseudomonadati</taxon>
        <taxon>Thermodesulfobacteriota</taxon>
        <taxon>Desulfuromonadia</taxon>
        <taxon>Desulfuromonadales</taxon>
        <taxon>Desulfuromonadaceae</taxon>
        <taxon>Desulfuromonas</taxon>
    </lineage>
</organism>
<feature type="domain" description="Type II secretion system protein GspE N-terminal" evidence="2">
    <location>
        <begin position="57"/>
        <end position="144"/>
    </location>
</feature>
<dbReference type="InterPro" id="IPR007831">
    <property type="entry name" value="T2SS_GspE_N"/>
</dbReference>
<dbReference type="PANTHER" id="PTHR30258">
    <property type="entry name" value="TYPE II SECRETION SYSTEM PROTEIN GSPE-RELATED"/>
    <property type="match status" value="1"/>
</dbReference>
<dbReference type="Gene3D" id="3.30.300.160">
    <property type="entry name" value="Type II secretion system, protein E, N-terminal domain"/>
    <property type="match status" value="1"/>
</dbReference>
<dbReference type="InterPro" id="IPR029016">
    <property type="entry name" value="GAF-like_dom_sf"/>
</dbReference>
<feature type="compositionally biased region" description="Low complexity" evidence="1">
    <location>
        <begin position="150"/>
        <end position="165"/>
    </location>
</feature>
<reference evidence="3 4" key="1">
    <citation type="journal article" date="2016" name="C (Basel)">
        <title>Selective Growth of and Electricity Production by Marine Exoelectrogenic Bacteria in Self-Aggregated Hydrogel of Microbially Reduced Graphene Oxide.</title>
        <authorList>
            <person name="Yoshida N."/>
            <person name="Goto Y."/>
            <person name="Miyata Y."/>
        </authorList>
    </citation>
    <scope>NUCLEOTIDE SEQUENCE [LARGE SCALE GENOMIC DNA]</scope>
    <source>
        <strain evidence="3 4">NIT-T3</strain>
    </source>
</reference>
<name>A0ABM7NFL8_9BACT</name>
<dbReference type="PANTHER" id="PTHR30258:SF1">
    <property type="entry name" value="PROTEIN TRANSPORT PROTEIN HOFB HOMOLOG"/>
    <property type="match status" value="1"/>
</dbReference>
<keyword evidence="4" id="KW-1185">Reference proteome</keyword>
<evidence type="ECO:0000259" key="2">
    <source>
        <dbReference type="Pfam" id="PF05157"/>
    </source>
</evidence>
<dbReference type="Gene3D" id="3.30.450.40">
    <property type="match status" value="1"/>
</dbReference>
<dbReference type="SUPFAM" id="SSF160246">
    <property type="entry name" value="EspE N-terminal domain-like"/>
    <property type="match status" value="1"/>
</dbReference>
<dbReference type="EMBL" id="AP024355">
    <property type="protein sequence ID" value="BCR05856.1"/>
    <property type="molecule type" value="Genomic_DNA"/>
</dbReference>
<protein>
    <submittedName>
        <fullName evidence="3">General secretion pathway protein GspE</fullName>
    </submittedName>
</protein>
<dbReference type="InterPro" id="IPR037257">
    <property type="entry name" value="T2SS_E_N_sf"/>
</dbReference>
<gene>
    <name evidence="3" type="ORF">DESUT3_29250</name>
</gene>
<dbReference type="Proteomes" id="UP001319827">
    <property type="component" value="Chromosome"/>
</dbReference>
<proteinExistence type="predicted"/>
<dbReference type="RefSeq" id="WP_221249253.1">
    <property type="nucleotide sequence ID" value="NZ_AP024355.1"/>
</dbReference>
<evidence type="ECO:0000256" key="1">
    <source>
        <dbReference type="SAM" id="MobiDB-lite"/>
    </source>
</evidence>
<dbReference type="SUPFAM" id="SSF55781">
    <property type="entry name" value="GAF domain-like"/>
    <property type="match status" value="1"/>
</dbReference>
<sequence>MALKLGELLVKEKLLSATQLEDSLRNQVIFGGRLGTNLIEMGLLSETQLAQLLSKKLGVPYVNPEHLMTIPEQVIKLIPAEIAGKYRVIPLRRDNRRLYVATADPTDYKAIEEIAFRTGFIIKPVVTTELRLILALEKYYRIPRERRYVPTSSEPGTEPEIETPTARPSPEAGHPSGILLSEPAEADSAWYMAIEDLAAEAAEMPAEKVWELLAQARNREDIADTLTSYLGRQYSGAALFLFRDQAACGWRAKREGETLDDFSALQIPLETPSVLATIHQGASYFLGRLPETAANARISRALGAQAAPQALLVPLKLANRVVGVLYVDDSRIALGESLLDLKKLAAKAAMAFEILILRNKILMT</sequence>
<accession>A0ABM7NFL8</accession>
<reference evidence="3 4" key="2">
    <citation type="journal article" date="2021" name="Int. J. Syst. Evol. Microbiol.">
        <title>Isolation and Polyphasic Characterization of Desulfuromonas versatilis sp. Nov., an Electrogenic Bacteria Capable of Versatile Metabolism Isolated from a Graphene Oxide-Reducing Enrichment Culture.</title>
        <authorList>
            <person name="Xie L."/>
            <person name="Yoshida N."/>
            <person name="Ishii S."/>
            <person name="Meng L."/>
        </authorList>
    </citation>
    <scope>NUCLEOTIDE SEQUENCE [LARGE SCALE GENOMIC DNA]</scope>
    <source>
        <strain evidence="3 4">NIT-T3</strain>
    </source>
</reference>